<dbReference type="PROSITE" id="PS51475">
    <property type="entry name" value="PROTEASOME_ALPHA_2"/>
    <property type="match status" value="1"/>
</dbReference>
<comment type="subcellular location">
    <subcellularLocation>
        <location evidence="5">Cytoplasm</location>
    </subcellularLocation>
    <subcellularLocation>
        <location evidence="5">Nucleus</location>
    </subcellularLocation>
</comment>
<feature type="domain" description="Proteasome alpha-type subunits" evidence="7">
    <location>
        <begin position="6"/>
        <end position="28"/>
    </location>
</feature>
<dbReference type="GO" id="GO:0019773">
    <property type="term" value="C:proteasome core complex, alpha-subunit complex"/>
    <property type="evidence" value="ECO:0007669"/>
    <property type="project" value="UniProtKB-UniRule"/>
</dbReference>
<evidence type="ECO:0000313" key="9">
    <source>
        <dbReference type="Proteomes" id="UP000318582"/>
    </source>
</evidence>
<evidence type="ECO:0000256" key="4">
    <source>
        <dbReference type="PROSITE-ProRule" id="PRU00808"/>
    </source>
</evidence>
<keyword evidence="3 5" id="KW-0539">Nucleus</keyword>
<dbReference type="EMBL" id="QEAQ01000029">
    <property type="protein sequence ID" value="TPX59101.1"/>
    <property type="molecule type" value="Genomic_DNA"/>
</dbReference>
<keyword evidence="2 4" id="KW-0647">Proteasome</keyword>
<feature type="region of interest" description="Disordered" evidence="6">
    <location>
        <begin position="241"/>
        <end position="264"/>
    </location>
</feature>
<dbReference type="Gene3D" id="3.60.20.10">
    <property type="entry name" value="Glutamine Phosphoribosylpyrophosphate, subunit 1, domain 1"/>
    <property type="match status" value="1"/>
</dbReference>
<dbReference type="Pfam" id="PF10584">
    <property type="entry name" value="Proteasome_A_N"/>
    <property type="match status" value="1"/>
</dbReference>
<dbReference type="InterPro" id="IPR035144">
    <property type="entry name" value="Proteasome_alpha1"/>
</dbReference>
<organism evidence="8 9">
    <name type="scientific">Powellomyces hirtus</name>
    <dbReference type="NCBI Taxonomy" id="109895"/>
    <lineage>
        <taxon>Eukaryota</taxon>
        <taxon>Fungi</taxon>
        <taxon>Fungi incertae sedis</taxon>
        <taxon>Chytridiomycota</taxon>
        <taxon>Chytridiomycota incertae sedis</taxon>
        <taxon>Chytridiomycetes</taxon>
        <taxon>Spizellomycetales</taxon>
        <taxon>Powellomycetaceae</taxon>
        <taxon>Powellomyces</taxon>
    </lineage>
</organism>
<dbReference type="PROSITE" id="PS00388">
    <property type="entry name" value="PROTEASOME_ALPHA_1"/>
    <property type="match status" value="1"/>
</dbReference>
<dbReference type="SMART" id="SM00948">
    <property type="entry name" value="Proteasome_A_N"/>
    <property type="match status" value="1"/>
</dbReference>
<evidence type="ECO:0000256" key="6">
    <source>
        <dbReference type="SAM" id="MobiDB-lite"/>
    </source>
</evidence>
<protein>
    <recommendedName>
        <fullName evidence="5">Proteasome subunit alpha type</fullName>
    </recommendedName>
</protein>
<comment type="similarity">
    <text evidence="4 5">Belongs to the peptidase T1A family.</text>
</comment>
<dbReference type="SUPFAM" id="SSF56235">
    <property type="entry name" value="N-terminal nucleophile aminohydrolases (Ntn hydrolases)"/>
    <property type="match status" value="1"/>
</dbReference>
<evidence type="ECO:0000256" key="2">
    <source>
        <dbReference type="ARBA" id="ARBA00022942"/>
    </source>
</evidence>
<evidence type="ECO:0000313" key="8">
    <source>
        <dbReference type="EMBL" id="TPX59101.1"/>
    </source>
</evidence>
<dbReference type="GO" id="GO:0005737">
    <property type="term" value="C:cytoplasm"/>
    <property type="evidence" value="ECO:0007669"/>
    <property type="project" value="UniProtKB-SubCell"/>
</dbReference>
<dbReference type="PANTHER" id="PTHR11599">
    <property type="entry name" value="PROTEASOME SUBUNIT ALPHA/BETA"/>
    <property type="match status" value="1"/>
</dbReference>
<dbReference type="Proteomes" id="UP000318582">
    <property type="component" value="Unassembled WGS sequence"/>
</dbReference>
<evidence type="ECO:0000256" key="3">
    <source>
        <dbReference type="ARBA" id="ARBA00023242"/>
    </source>
</evidence>
<dbReference type="Pfam" id="PF00227">
    <property type="entry name" value="Proteasome"/>
    <property type="match status" value="1"/>
</dbReference>
<proteinExistence type="inferred from homology"/>
<comment type="subunit">
    <text evidence="5">The 26S proteasome consists of a 20S proteasome core and two 19S regulatory subunits.</text>
</comment>
<reference evidence="8 9" key="1">
    <citation type="journal article" date="2019" name="Sci. Rep.">
        <title>Comparative genomics of chytrid fungi reveal insights into the obligate biotrophic and pathogenic lifestyle of Synchytrium endobioticum.</title>
        <authorList>
            <person name="van de Vossenberg B.T.L.H."/>
            <person name="Warris S."/>
            <person name="Nguyen H.D.T."/>
            <person name="van Gent-Pelzer M.P.E."/>
            <person name="Joly D.L."/>
            <person name="van de Geest H.C."/>
            <person name="Bonants P.J.M."/>
            <person name="Smith D.S."/>
            <person name="Levesque C.A."/>
            <person name="van der Lee T.A.J."/>
        </authorList>
    </citation>
    <scope>NUCLEOTIDE SEQUENCE [LARGE SCALE GENOMIC DNA]</scope>
    <source>
        <strain evidence="8 9">CBS 809.83</strain>
    </source>
</reference>
<keyword evidence="1 5" id="KW-0963">Cytoplasm</keyword>
<comment type="caution">
    <text evidence="8">The sequence shown here is derived from an EMBL/GenBank/DDBJ whole genome shotgun (WGS) entry which is preliminary data.</text>
</comment>
<dbReference type="GO" id="GO:0005634">
    <property type="term" value="C:nucleus"/>
    <property type="evidence" value="ECO:0007669"/>
    <property type="project" value="UniProtKB-SubCell"/>
</dbReference>
<evidence type="ECO:0000259" key="7">
    <source>
        <dbReference type="PROSITE" id="PS00388"/>
    </source>
</evidence>
<evidence type="ECO:0000256" key="5">
    <source>
        <dbReference type="RuleBase" id="RU000551"/>
    </source>
</evidence>
<gene>
    <name evidence="8" type="ORF">PhCBS80983_g02730</name>
</gene>
<accession>A0A507E5U8</accession>
<dbReference type="CDD" id="cd03749">
    <property type="entry name" value="proteasome_alpha_type_1"/>
    <property type="match status" value="1"/>
</dbReference>
<dbReference type="InterPro" id="IPR001353">
    <property type="entry name" value="Proteasome_sua/b"/>
</dbReference>
<dbReference type="STRING" id="109895.A0A507E5U8"/>
<dbReference type="OrthoDB" id="431557at2759"/>
<dbReference type="GO" id="GO:0006511">
    <property type="term" value="P:ubiquitin-dependent protein catabolic process"/>
    <property type="evidence" value="ECO:0007669"/>
    <property type="project" value="InterPro"/>
</dbReference>
<name>A0A507E5U8_9FUNG</name>
<dbReference type="InterPro" id="IPR000426">
    <property type="entry name" value="Proteasome_asu_N"/>
</dbReference>
<evidence type="ECO:0000256" key="1">
    <source>
        <dbReference type="ARBA" id="ARBA00022490"/>
    </source>
</evidence>
<dbReference type="InterPro" id="IPR050115">
    <property type="entry name" value="Proteasome_alpha"/>
</dbReference>
<dbReference type="InterPro" id="IPR029055">
    <property type="entry name" value="Ntn_hydrolases_N"/>
</dbReference>
<dbReference type="InterPro" id="IPR023332">
    <property type="entry name" value="Proteasome_alpha-type"/>
</dbReference>
<keyword evidence="9" id="KW-1185">Reference proteome</keyword>
<dbReference type="FunFam" id="3.60.20.10:FF:000016">
    <property type="entry name" value="Proteasome subunit alpha type-6"/>
    <property type="match status" value="1"/>
</dbReference>
<sequence length="264" mass="28921">MFRNQYDSDITIWSPQGRIHQVEYAMEAVKQGSACVGLRSKTHVVILALKRSPGELASYQKKLMRIDDHMGIAIAGLMSDARVLSTYMRSEAMKSKLMFDRPLPVYRIVAAIGDKAQVNTQRYGRRPYGVGLLVAGYDDAGPHLFECAPSGNFFDYYAVSIGARSQSAKTYLEKHFESFADASVDDLITHGLRALRDTLQQDKELDIKNCSIGIVGKGVKYHSVDGEAVQKYLDLLGDGNTTTTADDGNAPADNGGAAPMDTDQ</sequence>
<dbReference type="AlphaFoldDB" id="A0A507E5U8"/>